<dbReference type="GO" id="GO:0000139">
    <property type="term" value="C:Golgi membrane"/>
    <property type="evidence" value="ECO:0007669"/>
    <property type="project" value="InterPro"/>
</dbReference>
<keyword evidence="7" id="KW-1185">Reference proteome</keyword>
<dbReference type="AlphaFoldDB" id="A0A0L0S2N1"/>
<dbReference type="PIRSF" id="PIRSF005799">
    <property type="entry name" value="UDP-gal_transpt"/>
    <property type="match status" value="1"/>
</dbReference>
<dbReference type="Proteomes" id="UP000054350">
    <property type="component" value="Unassembled WGS sequence"/>
</dbReference>
<evidence type="ECO:0000256" key="1">
    <source>
        <dbReference type="ARBA" id="ARBA00004141"/>
    </source>
</evidence>
<dbReference type="NCBIfam" id="TIGR00803">
    <property type="entry name" value="nst"/>
    <property type="match status" value="1"/>
</dbReference>
<dbReference type="VEuPathDB" id="FungiDB:AMAG_02610"/>
<evidence type="ECO:0000313" key="7">
    <source>
        <dbReference type="Proteomes" id="UP000054350"/>
    </source>
</evidence>
<dbReference type="SUPFAM" id="SSF103481">
    <property type="entry name" value="Multidrug resistance efflux transporter EmrE"/>
    <property type="match status" value="1"/>
</dbReference>
<keyword evidence="3 5" id="KW-1133">Transmembrane helix</keyword>
<evidence type="ECO:0000256" key="4">
    <source>
        <dbReference type="ARBA" id="ARBA00023136"/>
    </source>
</evidence>
<reference evidence="7" key="2">
    <citation type="submission" date="2009-11" db="EMBL/GenBank/DDBJ databases">
        <title>The Genome Sequence of Allomyces macrogynus strain ATCC 38327.</title>
        <authorList>
            <consortium name="The Broad Institute Genome Sequencing Platform"/>
            <person name="Russ C."/>
            <person name="Cuomo C."/>
            <person name="Shea T."/>
            <person name="Young S.K."/>
            <person name="Zeng Q."/>
            <person name="Koehrsen M."/>
            <person name="Haas B."/>
            <person name="Borodovsky M."/>
            <person name="Guigo R."/>
            <person name="Alvarado L."/>
            <person name="Berlin A."/>
            <person name="Borenstein D."/>
            <person name="Chen Z."/>
            <person name="Engels R."/>
            <person name="Freedman E."/>
            <person name="Gellesch M."/>
            <person name="Goldberg J."/>
            <person name="Griggs A."/>
            <person name="Gujja S."/>
            <person name="Heiman D."/>
            <person name="Hepburn T."/>
            <person name="Howarth C."/>
            <person name="Jen D."/>
            <person name="Larson L."/>
            <person name="Lewis B."/>
            <person name="Mehta T."/>
            <person name="Park D."/>
            <person name="Pearson M."/>
            <person name="Roberts A."/>
            <person name="Saif S."/>
            <person name="Shenoy N."/>
            <person name="Sisk P."/>
            <person name="Stolte C."/>
            <person name="Sykes S."/>
            <person name="Walk T."/>
            <person name="White J."/>
            <person name="Yandava C."/>
            <person name="Burger G."/>
            <person name="Gray M.W."/>
            <person name="Holland P.W.H."/>
            <person name="King N."/>
            <person name="Lang F.B.F."/>
            <person name="Roger A.J."/>
            <person name="Ruiz-Trillo I."/>
            <person name="Lander E."/>
            <person name="Nusbaum C."/>
        </authorList>
    </citation>
    <scope>NUCLEOTIDE SEQUENCE [LARGE SCALE GENOMIC DNA]</scope>
    <source>
        <strain evidence="7">ATCC 38327</strain>
    </source>
</reference>
<dbReference type="InterPro" id="IPR007271">
    <property type="entry name" value="Nuc_sug_transpt"/>
</dbReference>
<protein>
    <submittedName>
        <fullName evidence="6">UDP-galactose transporter</fullName>
    </submittedName>
</protein>
<sequence length="382" mass="40296">MGLLSAADGSSAKALSLVTLTVQNSLLVLLLRYSRTVAADATEGPAYSVATAVLLCEAIKLVLSIALFARTGADRSVPFVPQLVREVFSPRWYLLGVPAVLYTAQNNLQYVAATLLDPATFQTTYQLKILTTALCSVWLLHRTLAAHKWVALLLLTTGVALVQLPTGTLTSSSASANADFGSRAMGLSAVGVACLLSGLAGVYFEKLLKQSKTSVWIRNAQLSLFSLVPALIGVLSVDGAQVHEHGFFAGYTTWTWAAILCQAVGGLIVALVVKYADNILKGFATSISILLSAVASVYLFNFSLAPTFVAGAALVIYATFLYGQSDAPKALMVLPAFASPRKVRIPRADSAISDGSSSTAASPLFQSHHTIDVPVMVEAKRA</sequence>
<proteinExistence type="predicted"/>
<dbReference type="PANTHER" id="PTHR10231">
    <property type="entry name" value="NUCLEOTIDE-SUGAR TRANSMEMBRANE TRANSPORTER"/>
    <property type="match status" value="1"/>
</dbReference>
<gene>
    <name evidence="6" type="ORF">AMAG_02610</name>
</gene>
<feature type="transmembrane region" description="Helical" evidence="5">
    <location>
        <begin position="254"/>
        <end position="273"/>
    </location>
</feature>
<feature type="transmembrane region" description="Helical" evidence="5">
    <location>
        <begin position="46"/>
        <end position="69"/>
    </location>
</feature>
<evidence type="ECO:0000313" key="6">
    <source>
        <dbReference type="EMBL" id="KNE56837.1"/>
    </source>
</evidence>
<feature type="transmembrane region" description="Helical" evidence="5">
    <location>
        <begin position="280"/>
        <end position="299"/>
    </location>
</feature>
<reference evidence="6 7" key="1">
    <citation type="submission" date="2009-11" db="EMBL/GenBank/DDBJ databases">
        <title>Annotation of Allomyces macrogynus ATCC 38327.</title>
        <authorList>
            <consortium name="The Broad Institute Genome Sequencing Platform"/>
            <person name="Russ C."/>
            <person name="Cuomo C."/>
            <person name="Burger G."/>
            <person name="Gray M.W."/>
            <person name="Holland P.W.H."/>
            <person name="King N."/>
            <person name="Lang F.B.F."/>
            <person name="Roger A.J."/>
            <person name="Ruiz-Trillo I."/>
            <person name="Young S.K."/>
            <person name="Zeng Q."/>
            <person name="Gargeya S."/>
            <person name="Fitzgerald M."/>
            <person name="Haas B."/>
            <person name="Abouelleil A."/>
            <person name="Alvarado L."/>
            <person name="Arachchi H.M."/>
            <person name="Berlin A."/>
            <person name="Chapman S.B."/>
            <person name="Gearin G."/>
            <person name="Goldberg J."/>
            <person name="Griggs A."/>
            <person name="Gujja S."/>
            <person name="Hansen M."/>
            <person name="Heiman D."/>
            <person name="Howarth C."/>
            <person name="Larimer J."/>
            <person name="Lui A."/>
            <person name="MacDonald P.J.P."/>
            <person name="McCowen C."/>
            <person name="Montmayeur A."/>
            <person name="Murphy C."/>
            <person name="Neiman D."/>
            <person name="Pearson M."/>
            <person name="Priest M."/>
            <person name="Roberts A."/>
            <person name="Saif S."/>
            <person name="Shea T."/>
            <person name="Sisk P."/>
            <person name="Stolte C."/>
            <person name="Sykes S."/>
            <person name="Wortman J."/>
            <person name="Nusbaum C."/>
            <person name="Birren B."/>
        </authorList>
    </citation>
    <scope>NUCLEOTIDE SEQUENCE [LARGE SCALE GENOMIC DNA]</scope>
    <source>
        <strain evidence="6 7">ATCC 38327</strain>
    </source>
</reference>
<comment type="subcellular location">
    <subcellularLocation>
        <location evidence="1">Membrane</location>
        <topology evidence="1">Multi-pass membrane protein</topology>
    </subcellularLocation>
</comment>
<evidence type="ECO:0000256" key="3">
    <source>
        <dbReference type="ARBA" id="ARBA00022989"/>
    </source>
</evidence>
<feature type="transmembrane region" description="Helical" evidence="5">
    <location>
        <begin position="184"/>
        <end position="204"/>
    </location>
</feature>
<keyword evidence="4 5" id="KW-0472">Membrane</keyword>
<name>A0A0L0S2N1_ALLM3</name>
<feature type="transmembrane region" description="Helical" evidence="5">
    <location>
        <begin position="216"/>
        <end position="234"/>
    </location>
</feature>
<organism evidence="6 7">
    <name type="scientific">Allomyces macrogynus (strain ATCC 38327)</name>
    <name type="common">Allomyces javanicus var. macrogynus</name>
    <dbReference type="NCBI Taxonomy" id="578462"/>
    <lineage>
        <taxon>Eukaryota</taxon>
        <taxon>Fungi</taxon>
        <taxon>Fungi incertae sedis</taxon>
        <taxon>Blastocladiomycota</taxon>
        <taxon>Blastocladiomycetes</taxon>
        <taxon>Blastocladiales</taxon>
        <taxon>Blastocladiaceae</taxon>
        <taxon>Allomyces</taxon>
    </lineage>
</organism>
<dbReference type="GO" id="GO:0015165">
    <property type="term" value="F:pyrimidine nucleotide-sugar transmembrane transporter activity"/>
    <property type="evidence" value="ECO:0007669"/>
    <property type="project" value="InterPro"/>
</dbReference>
<feature type="transmembrane region" description="Helical" evidence="5">
    <location>
        <begin position="305"/>
        <end position="323"/>
    </location>
</feature>
<dbReference type="OrthoDB" id="408493at2759"/>
<keyword evidence="2 5" id="KW-0812">Transmembrane</keyword>
<feature type="transmembrane region" description="Helical" evidence="5">
    <location>
        <begin position="146"/>
        <end position="164"/>
    </location>
</feature>
<dbReference type="eggNOG" id="KOG2234">
    <property type="taxonomic scope" value="Eukaryota"/>
</dbReference>
<accession>A0A0L0S2N1</accession>
<dbReference type="EMBL" id="GG745331">
    <property type="protein sequence ID" value="KNE56837.1"/>
    <property type="molecule type" value="Genomic_DNA"/>
</dbReference>
<dbReference type="Pfam" id="PF04142">
    <property type="entry name" value="Nuc_sug_transp"/>
    <property type="match status" value="1"/>
</dbReference>
<dbReference type="InterPro" id="IPR037185">
    <property type="entry name" value="EmrE-like"/>
</dbReference>
<evidence type="ECO:0000256" key="2">
    <source>
        <dbReference type="ARBA" id="ARBA00022692"/>
    </source>
</evidence>
<evidence type="ECO:0000256" key="5">
    <source>
        <dbReference type="SAM" id="Phobius"/>
    </source>
</evidence>
<dbReference type="STRING" id="578462.A0A0L0S2N1"/>